<protein>
    <submittedName>
        <fullName evidence="3">Cadherin_C domain-containing protein</fullName>
    </submittedName>
</protein>
<gene>
    <name evidence="1" type="ORF">ECPE_LOCUS12570</name>
</gene>
<proteinExistence type="predicted"/>
<dbReference type="Proteomes" id="UP000272942">
    <property type="component" value="Unassembled WGS sequence"/>
</dbReference>
<dbReference type="AlphaFoldDB" id="A0A183B035"/>
<accession>A0A183B035</accession>
<name>A0A183B035_9TREM</name>
<reference evidence="1 2" key="2">
    <citation type="submission" date="2018-11" db="EMBL/GenBank/DDBJ databases">
        <authorList>
            <consortium name="Pathogen Informatics"/>
        </authorList>
    </citation>
    <scope>NUCLEOTIDE SEQUENCE [LARGE SCALE GENOMIC DNA]</scope>
    <source>
        <strain evidence="1 2">Egypt</strain>
    </source>
</reference>
<organism evidence="3">
    <name type="scientific">Echinostoma caproni</name>
    <dbReference type="NCBI Taxonomy" id="27848"/>
    <lineage>
        <taxon>Eukaryota</taxon>
        <taxon>Metazoa</taxon>
        <taxon>Spiralia</taxon>
        <taxon>Lophotrochozoa</taxon>
        <taxon>Platyhelminthes</taxon>
        <taxon>Trematoda</taxon>
        <taxon>Digenea</taxon>
        <taxon>Plagiorchiida</taxon>
        <taxon>Echinostomata</taxon>
        <taxon>Echinostomatoidea</taxon>
        <taxon>Echinostomatidae</taxon>
        <taxon>Echinostoma</taxon>
    </lineage>
</organism>
<evidence type="ECO:0000313" key="3">
    <source>
        <dbReference type="WBParaSite" id="ECPE_0001260601-mRNA-1"/>
    </source>
</evidence>
<dbReference type="WBParaSite" id="ECPE_0001260601-mRNA-1">
    <property type="protein sequence ID" value="ECPE_0001260601-mRNA-1"/>
    <property type="gene ID" value="ECPE_0001260601"/>
</dbReference>
<evidence type="ECO:0000313" key="2">
    <source>
        <dbReference type="Proteomes" id="UP000272942"/>
    </source>
</evidence>
<evidence type="ECO:0000313" key="1">
    <source>
        <dbReference type="EMBL" id="VDP89842.1"/>
    </source>
</evidence>
<sequence>MESASPCSHRRYLIYPDEKVLSKADQNRGDRANDSIYDDRDPLTDLEISPVFFDHDSLAVGQNAYEMKILGPCENQLVAVCHDFVDD</sequence>
<reference evidence="3" key="1">
    <citation type="submission" date="2016-06" db="UniProtKB">
        <authorList>
            <consortium name="WormBaseParasite"/>
        </authorList>
    </citation>
    <scope>IDENTIFICATION</scope>
</reference>
<keyword evidence="2" id="KW-1185">Reference proteome</keyword>
<dbReference type="EMBL" id="UZAN01053144">
    <property type="protein sequence ID" value="VDP89842.1"/>
    <property type="molecule type" value="Genomic_DNA"/>
</dbReference>